<dbReference type="InterPro" id="IPR036305">
    <property type="entry name" value="RGS_sf"/>
</dbReference>
<keyword evidence="5" id="KW-1185">Reference proteome</keyword>
<feature type="compositionally biased region" description="Polar residues" evidence="1">
    <location>
        <begin position="16"/>
        <end position="25"/>
    </location>
</feature>
<dbReference type="SUPFAM" id="SSF48097">
    <property type="entry name" value="Regulator of G-protein signaling, RGS"/>
    <property type="match status" value="1"/>
</dbReference>
<feature type="transmembrane region" description="Helical" evidence="2">
    <location>
        <begin position="446"/>
        <end position="468"/>
    </location>
</feature>
<feature type="region of interest" description="Disordered" evidence="1">
    <location>
        <begin position="173"/>
        <end position="196"/>
    </location>
</feature>
<dbReference type="AlphaFoldDB" id="A0A6A7B8M7"/>
<dbReference type="InterPro" id="IPR016137">
    <property type="entry name" value="RGS"/>
</dbReference>
<dbReference type="InterPro" id="IPR044926">
    <property type="entry name" value="RGS_subdomain_2"/>
</dbReference>
<evidence type="ECO:0000256" key="1">
    <source>
        <dbReference type="SAM" id="MobiDB-lite"/>
    </source>
</evidence>
<feature type="transmembrane region" description="Helical" evidence="2">
    <location>
        <begin position="312"/>
        <end position="334"/>
    </location>
</feature>
<evidence type="ECO:0000313" key="4">
    <source>
        <dbReference type="EMBL" id="KAF2851067.1"/>
    </source>
</evidence>
<accession>A0A6A7B8M7</accession>
<dbReference type="EMBL" id="MU006304">
    <property type="protein sequence ID" value="KAF2851067.1"/>
    <property type="molecule type" value="Genomic_DNA"/>
</dbReference>
<dbReference type="Pfam" id="PF00615">
    <property type="entry name" value="RGS"/>
    <property type="match status" value="1"/>
</dbReference>
<dbReference type="PANTHER" id="PTHR39466">
    <property type="entry name" value="RGS DOMAIN-CONTAINING PROTEIN"/>
    <property type="match status" value="1"/>
</dbReference>
<keyword evidence="2" id="KW-0472">Membrane</keyword>
<reference evidence="4" key="1">
    <citation type="submission" date="2020-01" db="EMBL/GenBank/DDBJ databases">
        <authorList>
            <consortium name="DOE Joint Genome Institute"/>
            <person name="Haridas S."/>
            <person name="Albert R."/>
            <person name="Binder M."/>
            <person name="Bloem J."/>
            <person name="Labutti K."/>
            <person name="Salamov A."/>
            <person name="Andreopoulos B."/>
            <person name="Baker S.E."/>
            <person name="Barry K."/>
            <person name="Bills G."/>
            <person name="Bluhm B.H."/>
            <person name="Cannon C."/>
            <person name="Castanera R."/>
            <person name="Culley D.E."/>
            <person name="Daum C."/>
            <person name="Ezra D."/>
            <person name="Gonzalez J.B."/>
            <person name="Henrissat B."/>
            <person name="Kuo A."/>
            <person name="Liang C."/>
            <person name="Lipzen A."/>
            <person name="Lutzoni F."/>
            <person name="Magnuson J."/>
            <person name="Mondo S."/>
            <person name="Nolan M."/>
            <person name="Ohm R."/>
            <person name="Pangilinan J."/>
            <person name="Park H.-J."/>
            <person name="Ramirez L."/>
            <person name="Alfaro M."/>
            <person name="Sun H."/>
            <person name="Tritt A."/>
            <person name="Yoshinaga Y."/>
            <person name="Zwiers L.-H."/>
            <person name="Turgeon B.G."/>
            <person name="Goodwin S.B."/>
            <person name="Spatafora J.W."/>
            <person name="Crous P.W."/>
            <person name="Grigoriev I.V."/>
        </authorList>
    </citation>
    <scope>NUCLEOTIDE SEQUENCE</scope>
    <source>
        <strain evidence="4">IPT5</strain>
    </source>
</reference>
<evidence type="ECO:0000256" key="2">
    <source>
        <dbReference type="SAM" id="Phobius"/>
    </source>
</evidence>
<proteinExistence type="predicted"/>
<dbReference type="Gene3D" id="1.10.167.10">
    <property type="entry name" value="Regulator of G-protein Signalling 4, domain 2"/>
    <property type="match status" value="1"/>
</dbReference>
<feature type="transmembrane region" description="Helical" evidence="2">
    <location>
        <begin position="346"/>
        <end position="370"/>
    </location>
</feature>
<gene>
    <name evidence="4" type="ORF">T440DRAFT_78806</name>
</gene>
<dbReference type="Proteomes" id="UP000799423">
    <property type="component" value="Unassembled WGS sequence"/>
</dbReference>
<dbReference type="OrthoDB" id="3232309at2759"/>
<protein>
    <recommendedName>
        <fullName evidence="3">RGS domain-containing protein</fullName>
    </recommendedName>
</protein>
<feature type="region of interest" description="Disordered" evidence="1">
    <location>
        <begin position="16"/>
        <end position="42"/>
    </location>
</feature>
<organism evidence="4 5">
    <name type="scientific">Plenodomus tracheiphilus IPT5</name>
    <dbReference type="NCBI Taxonomy" id="1408161"/>
    <lineage>
        <taxon>Eukaryota</taxon>
        <taxon>Fungi</taxon>
        <taxon>Dikarya</taxon>
        <taxon>Ascomycota</taxon>
        <taxon>Pezizomycotina</taxon>
        <taxon>Dothideomycetes</taxon>
        <taxon>Pleosporomycetidae</taxon>
        <taxon>Pleosporales</taxon>
        <taxon>Pleosporineae</taxon>
        <taxon>Leptosphaeriaceae</taxon>
        <taxon>Plenodomus</taxon>
    </lineage>
</organism>
<evidence type="ECO:0000259" key="3">
    <source>
        <dbReference type="Pfam" id="PF00615"/>
    </source>
</evidence>
<feature type="domain" description="RGS" evidence="3">
    <location>
        <begin position="235"/>
        <end position="300"/>
    </location>
</feature>
<keyword evidence="2" id="KW-1133">Transmembrane helix</keyword>
<feature type="compositionally biased region" description="Basic and acidic residues" evidence="1">
    <location>
        <begin position="26"/>
        <end position="35"/>
    </location>
</feature>
<sequence length="474" mass="53059">MVYPLTYRRPERVSPASSAVSITGETKQKSIHESVHSGSSGMSHGIPEALSFDRIIAGGVCPVSSSFASSPLDYRSCLYCLVVTNHAQPCTVRDFMNFLKYIELSAENLQFYLWFRDYSKRFDELPSSEKVLSPEWSGDISIQNEFRAGTMSANADAAAMLRGTDFANDRMLHSEKGSSNPFFTPPRTPTSLDRRDESLDSYDDSIITGKIDHTRRAAGAFEVAGLKWKPLTVQPYREEVNRIISIYVADGGSRQLNLSSKERTTLLHALQNTTNPSAFQEVITTVEWSLRCQAHPNFIRWTICNGNRPRVIFARGLGVGGIIAGFLVAIVLTLSTAGRVWRIMSLIGFFIGISTLIAAWKGMCVVLHGMHHRHLRPWELFASDDELENYDAKLESMDTLGSHGSSNSWEDEPWVAKYEKRNVVRKIFDREVWIQEPALRQIQDTIFIQAILGALVMSAIAVGIFCAIPKGNYF</sequence>
<dbReference type="PANTHER" id="PTHR39466:SF1">
    <property type="entry name" value="RGS DOMAIN-CONTAINING PROTEIN"/>
    <property type="match status" value="1"/>
</dbReference>
<evidence type="ECO:0000313" key="5">
    <source>
        <dbReference type="Proteomes" id="UP000799423"/>
    </source>
</evidence>
<keyword evidence="2" id="KW-0812">Transmembrane</keyword>
<name>A0A6A7B8M7_9PLEO</name>